<evidence type="ECO:0000256" key="1">
    <source>
        <dbReference type="SAM" id="MobiDB-lite"/>
    </source>
</evidence>
<dbReference type="Proteomes" id="UP001500621">
    <property type="component" value="Unassembled WGS sequence"/>
</dbReference>
<keyword evidence="2" id="KW-0812">Transmembrane</keyword>
<name>A0ABP8VVU6_9ACTN</name>
<feature type="transmembrane region" description="Helical" evidence="2">
    <location>
        <begin position="96"/>
        <end position="116"/>
    </location>
</feature>
<reference evidence="4" key="1">
    <citation type="journal article" date="2019" name="Int. J. Syst. Evol. Microbiol.">
        <title>The Global Catalogue of Microorganisms (GCM) 10K type strain sequencing project: providing services to taxonomists for standard genome sequencing and annotation.</title>
        <authorList>
            <consortium name="The Broad Institute Genomics Platform"/>
            <consortium name="The Broad Institute Genome Sequencing Center for Infectious Disease"/>
            <person name="Wu L."/>
            <person name="Ma J."/>
        </authorList>
    </citation>
    <scope>NUCLEOTIDE SEQUENCE [LARGE SCALE GENOMIC DNA]</scope>
    <source>
        <strain evidence="4">JCM 18127</strain>
    </source>
</reference>
<feature type="transmembrane region" description="Helical" evidence="2">
    <location>
        <begin position="55"/>
        <end position="75"/>
    </location>
</feature>
<evidence type="ECO:0000313" key="3">
    <source>
        <dbReference type="EMBL" id="GAA4671840.1"/>
    </source>
</evidence>
<comment type="caution">
    <text evidence="3">The sequence shown here is derived from an EMBL/GenBank/DDBJ whole genome shotgun (WGS) entry which is preliminary data.</text>
</comment>
<gene>
    <name evidence="3" type="ORF">GCM10023226_05600</name>
</gene>
<feature type="region of interest" description="Disordered" evidence="1">
    <location>
        <begin position="155"/>
        <end position="178"/>
    </location>
</feature>
<keyword evidence="2" id="KW-1133">Transmembrane helix</keyword>
<dbReference type="EMBL" id="BAABIM010000001">
    <property type="protein sequence ID" value="GAA4671840.1"/>
    <property type="molecule type" value="Genomic_DNA"/>
</dbReference>
<accession>A0ABP8VVU6</accession>
<organism evidence="3 4">
    <name type="scientific">Nocardioides nanhaiensis</name>
    <dbReference type="NCBI Taxonomy" id="1476871"/>
    <lineage>
        <taxon>Bacteria</taxon>
        <taxon>Bacillati</taxon>
        <taxon>Actinomycetota</taxon>
        <taxon>Actinomycetes</taxon>
        <taxon>Propionibacteriales</taxon>
        <taxon>Nocardioidaceae</taxon>
        <taxon>Nocardioides</taxon>
    </lineage>
</organism>
<sequence>MTSRAPHHPSLRVACVLGLVHAAASAYWAAGGSWLVETVGQWAVDWRQESPGSAALVLTLVAAVKAAGALVPLAVESGHLPGRRWWRAASSAGAAVLVLYGTANTVGAWVGLAGLVDPSGPQDDAALWGHAVLWDPLFACWGVTLALGLRATRHATPEGPRGVASPRPASRAARARPR</sequence>
<dbReference type="RefSeq" id="WP_345262526.1">
    <property type="nucleotide sequence ID" value="NZ_BAABIM010000001.1"/>
</dbReference>
<dbReference type="Pfam" id="PF13160">
    <property type="entry name" value="DUF3995"/>
    <property type="match status" value="1"/>
</dbReference>
<feature type="transmembrane region" description="Helical" evidence="2">
    <location>
        <begin position="128"/>
        <end position="149"/>
    </location>
</feature>
<keyword evidence="4" id="KW-1185">Reference proteome</keyword>
<proteinExistence type="predicted"/>
<protein>
    <submittedName>
        <fullName evidence="3">DUF3995 domain-containing protein</fullName>
    </submittedName>
</protein>
<dbReference type="InterPro" id="IPR025058">
    <property type="entry name" value="DUF3995"/>
</dbReference>
<evidence type="ECO:0000313" key="4">
    <source>
        <dbReference type="Proteomes" id="UP001500621"/>
    </source>
</evidence>
<evidence type="ECO:0000256" key="2">
    <source>
        <dbReference type="SAM" id="Phobius"/>
    </source>
</evidence>
<keyword evidence="2" id="KW-0472">Membrane</keyword>
<feature type="transmembrane region" description="Helical" evidence="2">
    <location>
        <begin position="12"/>
        <end position="35"/>
    </location>
</feature>